<dbReference type="InterPro" id="IPR025424">
    <property type="entry name" value="YrhK_domain"/>
</dbReference>
<feature type="transmembrane region" description="Helical" evidence="2">
    <location>
        <begin position="47"/>
        <end position="69"/>
    </location>
</feature>
<dbReference type="AlphaFoldDB" id="N6VUM7"/>
<reference evidence="4 5" key="1">
    <citation type="journal article" date="2013" name="Genome Announc.">
        <title>Genome Sequence of the Polycyclic Aromatic Hydrocarbon-Degrading Bacterium Strain Marinobacter nanhaiticus D15-8WT.</title>
        <authorList>
            <person name="Cui Z."/>
            <person name="Gao W."/>
            <person name="Li Q."/>
            <person name="Xu G."/>
            <person name="Zheng L."/>
        </authorList>
    </citation>
    <scope>NUCLEOTIDE SEQUENCE [LARGE SCALE GENOMIC DNA]</scope>
    <source>
        <strain evidence="4 5">D15-8W</strain>
    </source>
</reference>
<name>N6VUM7_9GAMM</name>
<dbReference type="HOGENOM" id="CLU_177072_1_0_6"/>
<dbReference type="Pfam" id="PF14145">
    <property type="entry name" value="YrhK"/>
    <property type="match status" value="1"/>
</dbReference>
<evidence type="ECO:0000313" key="4">
    <source>
        <dbReference type="EMBL" id="ENO13855.2"/>
    </source>
</evidence>
<dbReference type="STRING" id="626887.J057_20705"/>
<organism evidence="4 5">
    <name type="scientific">Marinobacter nanhaiticus D15-8W</name>
    <dbReference type="NCBI Taxonomy" id="626887"/>
    <lineage>
        <taxon>Bacteria</taxon>
        <taxon>Pseudomonadati</taxon>
        <taxon>Pseudomonadota</taxon>
        <taxon>Gammaproteobacteria</taxon>
        <taxon>Pseudomonadales</taxon>
        <taxon>Marinobacteraceae</taxon>
        <taxon>Marinobacter</taxon>
    </lineage>
</organism>
<gene>
    <name evidence="4" type="ORF">J057_20705</name>
</gene>
<feature type="region of interest" description="Disordered" evidence="1">
    <location>
        <begin position="1"/>
        <end position="24"/>
    </location>
</feature>
<comment type="caution">
    <text evidence="4">The sequence shown here is derived from an EMBL/GenBank/DDBJ whole genome shotgun (WGS) entry which is preliminary data.</text>
</comment>
<dbReference type="PATRIC" id="fig|626887.3.peg.4145"/>
<evidence type="ECO:0000256" key="2">
    <source>
        <dbReference type="SAM" id="Phobius"/>
    </source>
</evidence>
<keyword evidence="2" id="KW-0812">Transmembrane</keyword>
<dbReference type="EMBL" id="APLQ01000014">
    <property type="protein sequence ID" value="ENO13855.2"/>
    <property type="molecule type" value="Genomic_DNA"/>
</dbReference>
<keyword evidence="2" id="KW-1133">Transmembrane helix</keyword>
<evidence type="ECO:0000256" key="1">
    <source>
        <dbReference type="SAM" id="MobiDB-lite"/>
    </source>
</evidence>
<feature type="domain" description="YrhK" evidence="3">
    <location>
        <begin position="44"/>
        <end position="96"/>
    </location>
</feature>
<evidence type="ECO:0000313" key="5">
    <source>
        <dbReference type="Proteomes" id="UP000013165"/>
    </source>
</evidence>
<sequence>MLLSPIGSGDMVGDHSQKEHRTMNESVKVVDRDLIEAEKRIHEKYEWLHIANDYISAILFLVGSILFLWESWQTTATWFFIIGSVFFLFAPILRTLNKRYVKNLRKSPIHW</sequence>
<keyword evidence="5" id="KW-1185">Reference proteome</keyword>
<feature type="transmembrane region" description="Helical" evidence="2">
    <location>
        <begin position="75"/>
        <end position="96"/>
    </location>
</feature>
<keyword evidence="2" id="KW-0472">Membrane</keyword>
<accession>N6VUM7</accession>
<proteinExistence type="predicted"/>
<evidence type="ECO:0000259" key="3">
    <source>
        <dbReference type="Pfam" id="PF14145"/>
    </source>
</evidence>
<protein>
    <recommendedName>
        <fullName evidence="3">YrhK domain-containing protein</fullName>
    </recommendedName>
</protein>
<dbReference type="Proteomes" id="UP000013165">
    <property type="component" value="Unassembled WGS sequence"/>
</dbReference>
<feature type="compositionally biased region" description="Basic and acidic residues" evidence="1">
    <location>
        <begin position="12"/>
        <end position="24"/>
    </location>
</feature>
<dbReference type="OrthoDB" id="5519470at2"/>